<dbReference type="AlphaFoldDB" id="A0A1H7JIV4"/>
<reference evidence="3" key="1">
    <citation type="submission" date="2016-10" db="EMBL/GenBank/DDBJ databases">
        <authorList>
            <person name="Varghese N."/>
        </authorList>
    </citation>
    <scope>NUCLEOTIDE SEQUENCE [LARGE SCALE GENOMIC DNA]</scope>
    <source>
        <strain evidence="3">DSM 45096 / BCRC 16803 / CGMCC 4.1857 / CIP 109030 / JCM 12277 / KCTC 19219 / NBRC 100920 / 33214</strain>
    </source>
</reference>
<dbReference type="InterPro" id="IPR023213">
    <property type="entry name" value="CAT-like_dom_sf"/>
</dbReference>
<dbReference type="GO" id="GO:0031177">
    <property type="term" value="F:phosphopantetheine binding"/>
    <property type="evidence" value="ECO:0007669"/>
    <property type="project" value="TreeGrafter"/>
</dbReference>
<dbReference type="OrthoDB" id="3405520at2"/>
<dbReference type="GO" id="GO:0008610">
    <property type="term" value="P:lipid biosynthetic process"/>
    <property type="evidence" value="ECO:0007669"/>
    <property type="project" value="UniProtKB-ARBA"/>
</dbReference>
<evidence type="ECO:0000313" key="2">
    <source>
        <dbReference type="EMBL" id="SEK74374.1"/>
    </source>
</evidence>
<evidence type="ECO:0000259" key="1">
    <source>
        <dbReference type="Pfam" id="PF00668"/>
    </source>
</evidence>
<dbReference type="GO" id="GO:0043041">
    <property type="term" value="P:amino acid activation for nonribosomal peptide biosynthetic process"/>
    <property type="evidence" value="ECO:0007669"/>
    <property type="project" value="TreeGrafter"/>
</dbReference>
<dbReference type="Gene3D" id="3.30.559.10">
    <property type="entry name" value="Chloramphenicol acetyltransferase-like domain"/>
    <property type="match status" value="1"/>
</dbReference>
<dbReference type="Proteomes" id="UP000183015">
    <property type="component" value="Unassembled WGS sequence"/>
</dbReference>
<accession>A0A1H7JIV4</accession>
<organism evidence="2 3">
    <name type="scientific">Streptacidiphilus jiangxiensis</name>
    <dbReference type="NCBI Taxonomy" id="235985"/>
    <lineage>
        <taxon>Bacteria</taxon>
        <taxon>Bacillati</taxon>
        <taxon>Actinomycetota</taxon>
        <taxon>Actinomycetes</taxon>
        <taxon>Kitasatosporales</taxon>
        <taxon>Streptomycetaceae</taxon>
        <taxon>Streptacidiphilus</taxon>
    </lineage>
</organism>
<dbReference type="RefSeq" id="WP_042454627.1">
    <property type="nucleotide sequence ID" value="NZ_BBPN01000034.1"/>
</dbReference>
<dbReference type="GO" id="GO:0003824">
    <property type="term" value="F:catalytic activity"/>
    <property type="evidence" value="ECO:0007669"/>
    <property type="project" value="InterPro"/>
</dbReference>
<protein>
    <submittedName>
        <fullName evidence="2">Condensation domain-containing protein</fullName>
    </submittedName>
</protein>
<dbReference type="Gene3D" id="3.30.559.30">
    <property type="entry name" value="Nonribosomal peptide synthetase, condensation domain"/>
    <property type="match status" value="1"/>
</dbReference>
<dbReference type="EMBL" id="FOAZ01000003">
    <property type="protein sequence ID" value="SEK74374.1"/>
    <property type="molecule type" value="Genomic_DNA"/>
</dbReference>
<dbReference type="PANTHER" id="PTHR45527:SF1">
    <property type="entry name" value="FATTY ACID SYNTHASE"/>
    <property type="match status" value="1"/>
</dbReference>
<dbReference type="GO" id="GO:0044550">
    <property type="term" value="P:secondary metabolite biosynthetic process"/>
    <property type="evidence" value="ECO:0007669"/>
    <property type="project" value="TreeGrafter"/>
</dbReference>
<dbReference type="eggNOG" id="COG1020">
    <property type="taxonomic scope" value="Bacteria"/>
</dbReference>
<gene>
    <name evidence="2" type="ORF">SAMN05414137_103310</name>
</gene>
<name>A0A1H7JIV4_STRJI</name>
<dbReference type="Pfam" id="PF00668">
    <property type="entry name" value="Condensation"/>
    <property type="match status" value="1"/>
</dbReference>
<keyword evidence="3" id="KW-1185">Reference proteome</keyword>
<proteinExistence type="predicted"/>
<sequence length="455" mass="49009">MTTDQLLRLRVAAARSGTAPATWGQQAIWDAVAVLGADAPRYNVALPLPVEPGRPLPALLDDLTGLLLLHDSLRTRLLPDDSGRLCQHLDGEGELPVVLRHGDRADADALFAELLGQPFDTARRWPLRIGLVEEDGLVRHLVIVLSHTATDGWGVRRLHQDLIDLAAGLTVDRIRALRPALRPADEAVLQHSPRGRRRDEAARRYWCERLASGPRRLFEPDAAAAAPDRLLPNARLHSPALAGAVALVAAGRGVSSSSVLLAAAAAQQARLSGSPQALLQVVVNNRFRPAAAQAVSTMAQEGLFQLSHADGPFSEVLGRARTAALTAYRHAAYDKRLLDRDIARLGAEQGRVADISCTFNDARITRADALPATDDPGSGAVTLDRLRQRTRLSWPVEFPQRGPAFTFAMDVVLTPDALELAMTADAALLPRAGMESFLFGIEESVVAEARALGHE</sequence>
<dbReference type="InterPro" id="IPR001242">
    <property type="entry name" value="Condensation_dom"/>
</dbReference>
<feature type="domain" description="Condensation" evidence="1">
    <location>
        <begin position="19"/>
        <end position="346"/>
    </location>
</feature>
<dbReference type="PANTHER" id="PTHR45527">
    <property type="entry name" value="NONRIBOSOMAL PEPTIDE SYNTHETASE"/>
    <property type="match status" value="1"/>
</dbReference>
<dbReference type="GO" id="GO:0005737">
    <property type="term" value="C:cytoplasm"/>
    <property type="evidence" value="ECO:0007669"/>
    <property type="project" value="TreeGrafter"/>
</dbReference>
<dbReference type="STRING" id="235985.SAMN05414137_103310"/>
<dbReference type="SUPFAM" id="SSF52777">
    <property type="entry name" value="CoA-dependent acyltransferases"/>
    <property type="match status" value="2"/>
</dbReference>
<evidence type="ECO:0000313" key="3">
    <source>
        <dbReference type="Proteomes" id="UP000183015"/>
    </source>
</evidence>